<feature type="transmembrane region" description="Helical" evidence="25">
    <location>
        <begin position="397"/>
        <end position="416"/>
    </location>
</feature>
<dbReference type="Gene3D" id="1.20.1250.20">
    <property type="entry name" value="MFS general substrate transporter like domains"/>
    <property type="match status" value="2"/>
</dbReference>
<feature type="transmembrane region" description="Helical" evidence="25">
    <location>
        <begin position="178"/>
        <end position="197"/>
    </location>
</feature>
<keyword evidence="3" id="KW-0813">Transport</keyword>
<evidence type="ECO:0000256" key="17">
    <source>
        <dbReference type="ARBA" id="ARBA00044903"/>
    </source>
</evidence>
<keyword evidence="4 25" id="KW-0812">Transmembrane</keyword>
<evidence type="ECO:0000256" key="10">
    <source>
        <dbReference type="ARBA" id="ARBA00044881"/>
    </source>
</evidence>
<evidence type="ECO:0000256" key="21">
    <source>
        <dbReference type="ARBA" id="ARBA00044985"/>
    </source>
</evidence>
<feature type="transmembrane region" description="Helical" evidence="25">
    <location>
        <begin position="322"/>
        <end position="342"/>
    </location>
</feature>
<dbReference type="InterPro" id="IPR036259">
    <property type="entry name" value="MFS_trans_sf"/>
</dbReference>
<comment type="catalytic activity">
    <reaction evidence="9">
        <text>L-histidyl-glycine(out) = L-histidyl-glycine(in)</text>
        <dbReference type="Rhea" id="RHEA:79395"/>
        <dbReference type="ChEBI" id="CHEBI:229957"/>
    </reaction>
</comment>
<evidence type="ECO:0000256" key="23">
    <source>
        <dbReference type="ARBA" id="ARBA00045709"/>
    </source>
</evidence>
<evidence type="ECO:0000256" key="22">
    <source>
        <dbReference type="ARBA" id="ARBA00045018"/>
    </source>
</evidence>
<feature type="transmembrane region" description="Helical" evidence="25">
    <location>
        <begin position="12"/>
        <end position="33"/>
    </location>
</feature>
<evidence type="ECO:0000256" key="4">
    <source>
        <dbReference type="ARBA" id="ARBA00022692"/>
    </source>
</evidence>
<keyword evidence="5 25" id="KW-1133">Transmembrane helix</keyword>
<feature type="domain" description="Major facilitator superfamily (MFS) profile" evidence="26">
    <location>
        <begin position="23"/>
        <end position="419"/>
    </location>
</feature>
<evidence type="ECO:0000313" key="27">
    <source>
        <dbReference type="EMBL" id="KTD23237.1"/>
    </source>
</evidence>
<dbReference type="OrthoDB" id="5620971at2"/>
<comment type="catalytic activity">
    <reaction evidence="20">
        <text>L-lysyl-glycine(out) = L-lysyl-glycine(in)</text>
        <dbReference type="Rhea" id="RHEA:79407"/>
        <dbReference type="ChEBI" id="CHEBI:191202"/>
    </reaction>
</comment>
<dbReference type="SUPFAM" id="SSF103473">
    <property type="entry name" value="MFS general substrate transporter"/>
    <property type="match status" value="1"/>
</dbReference>
<dbReference type="GO" id="GO:0005765">
    <property type="term" value="C:lysosomal membrane"/>
    <property type="evidence" value="ECO:0007669"/>
    <property type="project" value="UniProtKB-SubCell"/>
</dbReference>
<feature type="transmembrane region" description="Helical" evidence="25">
    <location>
        <begin position="111"/>
        <end position="132"/>
    </location>
</feature>
<evidence type="ECO:0000313" key="28">
    <source>
        <dbReference type="Proteomes" id="UP000054997"/>
    </source>
</evidence>
<dbReference type="PATRIC" id="fig|45068.5.peg.128"/>
<evidence type="ECO:0000256" key="16">
    <source>
        <dbReference type="ARBA" id="ARBA00044900"/>
    </source>
</evidence>
<feature type="transmembrane region" description="Helical" evidence="25">
    <location>
        <begin position="298"/>
        <end position="316"/>
    </location>
</feature>
<evidence type="ECO:0000256" key="3">
    <source>
        <dbReference type="ARBA" id="ARBA00022448"/>
    </source>
</evidence>
<comment type="catalytic activity">
    <reaction evidence="15">
        <text>L-arginyl-L-alpha-amino acid(out) = L-arginyl-L-alpha-amino acid(in)</text>
        <dbReference type="Rhea" id="RHEA:79371"/>
        <dbReference type="ChEBI" id="CHEBI:84315"/>
    </reaction>
</comment>
<name>A0A0W0VTC3_9GAMM</name>
<keyword evidence="28" id="KW-1185">Reference proteome</keyword>
<evidence type="ECO:0000256" key="25">
    <source>
        <dbReference type="SAM" id="Phobius"/>
    </source>
</evidence>
<evidence type="ECO:0000256" key="2">
    <source>
        <dbReference type="ARBA" id="ARBA00008335"/>
    </source>
</evidence>
<evidence type="ECO:0000256" key="5">
    <source>
        <dbReference type="ARBA" id="ARBA00022989"/>
    </source>
</evidence>
<feature type="transmembrane region" description="Helical" evidence="25">
    <location>
        <begin position="349"/>
        <end position="369"/>
    </location>
</feature>
<feature type="transmembrane region" description="Helical" evidence="25">
    <location>
        <begin position="267"/>
        <end position="286"/>
    </location>
</feature>
<dbReference type="GO" id="GO:0022857">
    <property type="term" value="F:transmembrane transporter activity"/>
    <property type="evidence" value="ECO:0007669"/>
    <property type="project" value="InterPro"/>
</dbReference>
<evidence type="ECO:0000256" key="15">
    <source>
        <dbReference type="ARBA" id="ARBA00044899"/>
    </source>
</evidence>
<comment type="catalytic activity">
    <reaction evidence="19">
        <text>L-alanyl-L-lysine(out) = L-alanyl-L-lysine(in)</text>
        <dbReference type="Rhea" id="RHEA:79415"/>
        <dbReference type="ChEBI" id="CHEBI:192470"/>
    </reaction>
</comment>
<evidence type="ECO:0000256" key="18">
    <source>
        <dbReference type="ARBA" id="ARBA00044912"/>
    </source>
</evidence>
<dbReference type="PANTHER" id="PTHR23512:SF3">
    <property type="entry name" value="MAJOR FACILITATOR SUPERFAMILY DOMAIN-CONTAINING PROTEIN 1"/>
    <property type="match status" value="1"/>
</dbReference>
<dbReference type="InterPro" id="IPR052187">
    <property type="entry name" value="MFSD1"/>
</dbReference>
<dbReference type="PANTHER" id="PTHR23512">
    <property type="entry name" value="MAJOR FACILITATOR SUPERFAMILY DOMAIN-CONTAINING PROTEIN 1"/>
    <property type="match status" value="1"/>
</dbReference>
<comment type="catalytic activity">
    <reaction evidence="8">
        <text>L-lysyl-L-alanine(out) = L-lysyl-L-alanine(in)</text>
        <dbReference type="Rhea" id="RHEA:79399"/>
        <dbReference type="ChEBI" id="CHEBI:229954"/>
    </reaction>
</comment>
<feature type="transmembrane region" description="Helical" evidence="25">
    <location>
        <begin position="88"/>
        <end position="105"/>
    </location>
</feature>
<comment type="subcellular location">
    <subcellularLocation>
        <location evidence="1">Lysosome membrane</location>
        <topology evidence="1">Multi-pass membrane protein</topology>
    </subcellularLocation>
</comment>
<comment type="catalytic activity">
    <reaction evidence="18">
        <text>L-histidyl-L-alpha-amino acid(out) = L-histidyl-L-alpha-amino acid(in)</text>
        <dbReference type="Rhea" id="RHEA:79379"/>
        <dbReference type="ChEBI" id="CHEBI:229964"/>
    </reaction>
</comment>
<comment type="similarity">
    <text evidence="2">Belongs to the major facilitator superfamily.</text>
</comment>
<feature type="transmembrane region" description="Helical" evidence="25">
    <location>
        <begin position="59"/>
        <end position="81"/>
    </location>
</feature>
<feature type="transmembrane region" description="Helical" evidence="25">
    <location>
        <begin position="144"/>
        <end position="166"/>
    </location>
</feature>
<dbReference type="EMBL" id="LNYK01000001">
    <property type="protein sequence ID" value="KTD23237.1"/>
    <property type="molecule type" value="Genomic_DNA"/>
</dbReference>
<evidence type="ECO:0000256" key="12">
    <source>
        <dbReference type="ARBA" id="ARBA00044891"/>
    </source>
</evidence>
<keyword evidence="6 25" id="KW-0472">Membrane</keyword>
<feature type="transmembrane region" description="Helical" evidence="25">
    <location>
        <begin position="231"/>
        <end position="255"/>
    </location>
</feature>
<sequence length="428" mass="47490">MQQAVENYNRFDLIKISLLPWMVCFAASLFFFYEFIQGNMFASIADSIMQDFHIEADKMAYLSSIYYVSNVIFLLIAGMLLDRFSTKKTILIAMLLCVLSTFLMAKAHSFYFALFCRFITGIGSAFCFLGPIRIASRWFPPQRMALVTGVVVTLAMSGGMLAQYPLTKLVLYAGWRDSLIYVGWLGVAMLFFMAYWIKDNPNGFDKEDDKPELSIMTTAKKAYLNLQTLSAALYTSLMNMPVAVLGAMIGSLYLMQRLGIDKESASMVNSMLFLGAIIGGPVIGWYSDKLGLRKPPMMVGVSVSLIIFLGILYLPLSVVGMAVLFFLLGFFTAAQVISYALVAESNSPAMTATAVSVVSILTQGGYVVYQNLFSRILMWHGEMKIVDKIPVYSFADYQTAAMIIPVGLVIALLAIVKLKETYCRQAQG</sequence>
<dbReference type="InterPro" id="IPR020846">
    <property type="entry name" value="MFS_dom"/>
</dbReference>
<dbReference type="PROSITE" id="PS50850">
    <property type="entry name" value="MFS"/>
    <property type="match status" value="1"/>
</dbReference>
<evidence type="ECO:0000256" key="7">
    <source>
        <dbReference type="ARBA" id="ARBA00023228"/>
    </source>
</evidence>
<comment type="catalytic activity">
    <reaction evidence="14">
        <text>L-aspartyl-L-lysine(out) = L-aspartyl-L-lysine(in)</text>
        <dbReference type="Rhea" id="RHEA:79411"/>
        <dbReference type="ChEBI" id="CHEBI:229953"/>
    </reaction>
</comment>
<evidence type="ECO:0000256" key="11">
    <source>
        <dbReference type="ARBA" id="ARBA00044884"/>
    </source>
</evidence>
<evidence type="ECO:0000256" key="1">
    <source>
        <dbReference type="ARBA" id="ARBA00004155"/>
    </source>
</evidence>
<comment type="caution">
    <text evidence="27">The sequence shown here is derived from an EMBL/GenBank/DDBJ whole genome shotgun (WGS) entry which is preliminary data.</text>
</comment>
<evidence type="ECO:0000256" key="8">
    <source>
        <dbReference type="ARBA" id="ARBA00044876"/>
    </source>
</evidence>
<evidence type="ECO:0000256" key="14">
    <source>
        <dbReference type="ARBA" id="ARBA00044898"/>
    </source>
</evidence>
<comment type="catalytic activity">
    <reaction evidence="10">
        <text>L-alpha-aminoacyl-L-arginine(out) = L-alpha-aminoacyl-L-arginine(in)</text>
        <dbReference type="Rhea" id="RHEA:79367"/>
        <dbReference type="ChEBI" id="CHEBI:229968"/>
    </reaction>
</comment>
<organism evidence="27 28">
    <name type="scientific">Legionella londiniensis</name>
    <dbReference type="NCBI Taxonomy" id="45068"/>
    <lineage>
        <taxon>Bacteria</taxon>
        <taxon>Pseudomonadati</taxon>
        <taxon>Pseudomonadota</taxon>
        <taxon>Gammaproteobacteria</taxon>
        <taxon>Legionellales</taxon>
        <taxon>Legionellaceae</taxon>
        <taxon>Legionella</taxon>
    </lineage>
</organism>
<keyword evidence="7" id="KW-0458">Lysosome</keyword>
<comment type="catalytic activity">
    <reaction evidence="13">
        <text>L-alpha-aminoacyl-L-lysine(out) = L-alpha-aminoacyl-L-lysine(in)</text>
        <dbReference type="Rhea" id="RHEA:79383"/>
        <dbReference type="ChEBI" id="CHEBI:229966"/>
    </reaction>
</comment>
<comment type="catalytic activity">
    <reaction evidence="12">
        <text>L-lysyl-L-alpha-amino acid(out) = L-lysyl-L-alpha-amino acid(in)</text>
        <dbReference type="Rhea" id="RHEA:79387"/>
        <dbReference type="ChEBI" id="CHEBI:229965"/>
    </reaction>
</comment>
<reference evidence="27 28" key="1">
    <citation type="submission" date="2015-11" db="EMBL/GenBank/DDBJ databases">
        <title>Genomic analysis of 38 Legionella species identifies large and diverse effector repertoires.</title>
        <authorList>
            <person name="Burstein D."/>
            <person name="Amaro F."/>
            <person name="Zusman T."/>
            <person name="Lifshitz Z."/>
            <person name="Cohen O."/>
            <person name="Gilbert J.A."/>
            <person name="Pupko T."/>
            <person name="Shuman H.A."/>
            <person name="Segal G."/>
        </authorList>
    </citation>
    <scope>NUCLEOTIDE SEQUENCE [LARGE SCALE GENOMIC DNA]</scope>
    <source>
        <strain evidence="27 28">ATCC 49505</strain>
    </source>
</reference>
<evidence type="ECO:0000256" key="24">
    <source>
        <dbReference type="ARBA" id="ARBA00046376"/>
    </source>
</evidence>
<accession>A0A0W0VTC3</accession>
<comment type="subunit">
    <text evidence="24">Homodimer. Interacts with lysosomal protein GLMP (via lumenal domain); the interaction starts while both proteins are still in the endoplasmic reticulum and is required for stabilization of MFSD1 in lysosomes but has no direct effect on its targeting to lysosomes or transporter activity.</text>
</comment>
<dbReference type="STRING" id="45068.Llon_0122"/>
<evidence type="ECO:0000256" key="19">
    <source>
        <dbReference type="ARBA" id="ARBA00044919"/>
    </source>
</evidence>
<evidence type="ECO:0000256" key="9">
    <source>
        <dbReference type="ARBA" id="ARBA00044878"/>
    </source>
</evidence>
<evidence type="ECO:0000256" key="20">
    <source>
        <dbReference type="ARBA" id="ARBA00044924"/>
    </source>
</evidence>
<dbReference type="InterPro" id="IPR011701">
    <property type="entry name" value="MFS"/>
</dbReference>
<evidence type="ECO:0000259" key="26">
    <source>
        <dbReference type="PROSITE" id="PS50850"/>
    </source>
</evidence>
<dbReference type="Pfam" id="PF07690">
    <property type="entry name" value="MFS_1"/>
    <property type="match status" value="1"/>
</dbReference>
<comment type="catalytic activity">
    <reaction evidence="16">
        <text>L-lysyl-L-lysine(out) = L-lysyl-L-lysine(in)</text>
        <dbReference type="Rhea" id="RHEA:79403"/>
        <dbReference type="ChEBI" id="CHEBI:229956"/>
    </reaction>
</comment>
<evidence type="ECO:0000256" key="13">
    <source>
        <dbReference type="ARBA" id="ARBA00044893"/>
    </source>
</evidence>
<dbReference type="Proteomes" id="UP000054997">
    <property type="component" value="Unassembled WGS sequence"/>
</dbReference>
<evidence type="ECO:0000256" key="6">
    <source>
        <dbReference type="ARBA" id="ARBA00023136"/>
    </source>
</evidence>
<comment type="catalytic activity">
    <reaction evidence="17">
        <text>L-arginyl-glycine(out) = L-arginyl-glycine(in)</text>
        <dbReference type="Rhea" id="RHEA:79391"/>
        <dbReference type="ChEBI" id="CHEBI:229955"/>
    </reaction>
</comment>
<proteinExistence type="inferred from homology"/>
<comment type="function">
    <text evidence="23">Lysosomal dipeptide uniporter that selectively exports lysine, arginine or histidine-containing dipeptides with a net positive charge from the lysosome lumen into the cytosol. Could play a role in a specific type of protein O-glycosylation indirectly regulating macrophages migration and tissue invasion. Also essential for liver homeostasis.</text>
</comment>
<protein>
    <recommendedName>
        <fullName evidence="21">Lysosomal dipeptide transporter MFSD1</fullName>
    </recommendedName>
    <alternativeName>
        <fullName evidence="22">Major facilitator superfamily domain-containing protein 1</fullName>
    </alternativeName>
</protein>
<comment type="catalytic activity">
    <reaction evidence="11">
        <text>L-alpha-aminoacyl-L-histidine(out) = L-alpha-aminoacyl-L-histidine(in)</text>
        <dbReference type="Rhea" id="RHEA:79375"/>
        <dbReference type="ChEBI" id="CHEBI:229967"/>
    </reaction>
</comment>
<dbReference type="AlphaFoldDB" id="A0A0W0VTC3"/>
<gene>
    <name evidence="27" type="ORF">Llon_0122</name>
</gene>
<dbReference type="RefSeq" id="WP_058528139.1">
    <property type="nucleotide sequence ID" value="NZ_CAAAHZ010000005.1"/>
</dbReference>